<dbReference type="InterPro" id="IPR011545">
    <property type="entry name" value="DEAD/DEAH_box_helicase_dom"/>
</dbReference>
<keyword evidence="2" id="KW-0378">Hydrolase</keyword>
<dbReference type="SMART" id="SM00847">
    <property type="entry name" value="HA2"/>
    <property type="match status" value="1"/>
</dbReference>
<dbReference type="GO" id="GO:0005524">
    <property type="term" value="F:ATP binding"/>
    <property type="evidence" value="ECO:0007669"/>
    <property type="project" value="UniProtKB-KW"/>
</dbReference>
<evidence type="ECO:0000256" key="1">
    <source>
        <dbReference type="ARBA" id="ARBA00022741"/>
    </source>
</evidence>
<dbReference type="InterPro" id="IPR010225">
    <property type="entry name" value="HrpB"/>
</dbReference>
<dbReference type="PIRSF" id="PIRSF005496">
    <property type="entry name" value="ATP_hel_hrpB"/>
    <property type="match status" value="1"/>
</dbReference>
<name>A0A6M1RUE6_9BACT</name>
<proteinExistence type="predicted"/>
<reference evidence="7 8" key="1">
    <citation type="submission" date="2020-02" db="EMBL/GenBank/DDBJ databases">
        <title>Draft genome sequence of Limisphaera ngatamarikiensis NGM72.4T, a thermophilic Verrucomicrobia grouped in subdivision 3.</title>
        <authorList>
            <person name="Carere C.R."/>
            <person name="Steen J."/>
            <person name="Hugenholtz P."/>
            <person name="Stott M.B."/>
        </authorList>
    </citation>
    <scope>NUCLEOTIDE SEQUENCE [LARGE SCALE GENOMIC DNA]</scope>
    <source>
        <strain evidence="7 8">NGM72.4</strain>
    </source>
</reference>
<feature type="domain" description="Helicase C-terminal" evidence="6">
    <location>
        <begin position="217"/>
        <end position="385"/>
    </location>
</feature>
<evidence type="ECO:0000256" key="3">
    <source>
        <dbReference type="ARBA" id="ARBA00022806"/>
    </source>
</evidence>
<dbReference type="InterPro" id="IPR007502">
    <property type="entry name" value="Helicase-assoc_dom"/>
</dbReference>
<dbReference type="Proteomes" id="UP000477311">
    <property type="component" value="Unassembled WGS sequence"/>
</dbReference>
<dbReference type="InterPro" id="IPR014001">
    <property type="entry name" value="Helicase_ATP-bd"/>
</dbReference>
<dbReference type="Gene3D" id="1.20.120.1080">
    <property type="match status" value="1"/>
</dbReference>
<dbReference type="InterPro" id="IPR001650">
    <property type="entry name" value="Helicase_C-like"/>
</dbReference>
<keyword evidence="4" id="KW-0067">ATP-binding</keyword>
<dbReference type="Pfam" id="PF00271">
    <property type="entry name" value="Helicase_C"/>
    <property type="match status" value="1"/>
</dbReference>
<organism evidence="7 8">
    <name type="scientific">Limisphaera ngatamarikiensis</name>
    <dbReference type="NCBI Taxonomy" id="1324935"/>
    <lineage>
        <taxon>Bacteria</taxon>
        <taxon>Pseudomonadati</taxon>
        <taxon>Verrucomicrobiota</taxon>
        <taxon>Verrucomicrobiia</taxon>
        <taxon>Limisphaerales</taxon>
        <taxon>Limisphaeraceae</taxon>
        <taxon>Limisphaera</taxon>
    </lineage>
</organism>
<dbReference type="NCBIfam" id="TIGR01970">
    <property type="entry name" value="DEAH_box_HrpB"/>
    <property type="match status" value="1"/>
</dbReference>
<evidence type="ECO:0000256" key="2">
    <source>
        <dbReference type="ARBA" id="ARBA00022801"/>
    </source>
</evidence>
<gene>
    <name evidence="7" type="primary">hrpB</name>
    <name evidence="7" type="ORF">G4L39_12745</name>
</gene>
<evidence type="ECO:0000313" key="8">
    <source>
        <dbReference type="Proteomes" id="UP000477311"/>
    </source>
</evidence>
<dbReference type="GO" id="GO:0004386">
    <property type="term" value="F:helicase activity"/>
    <property type="evidence" value="ECO:0007669"/>
    <property type="project" value="UniProtKB-KW"/>
</dbReference>
<dbReference type="RefSeq" id="WP_165108653.1">
    <property type="nucleotide sequence ID" value="NZ_JAAKYA010000082.1"/>
</dbReference>
<dbReference type="InterPro" id="IPR048333">
    <property type="entry name" value="HA2_WH"/>
</dbReference>
<dbReference type="InterPro" id="IPR013689">
    <property type="entry name" value="RNA_helicase_ATP-dep_HrpB_C"/>
</dbReference>
<dbReference type="SUPFAM" id="SSF52540">
    <property type="entry name" value="P-loop containing nucleoside triphosphate hydrolases"/>
    <property type="match status" value="1"/>
</dbReference>
<dbReference type="PANTHER" id="PTHR43519:SF1">
    <property type="entry name" value="ATP-DEPENDENT RNA HELICASE HRPB"/>
    <property type="match status" value="1"/>
</dbReference>
<evidence type="ECO:0000259" key="6">
    <source>
        <dbReference type="PROSITE" id="PS51194"/>
    </source>
</evidence>
<dbReference type="SMART" id="SM00487">
    <property type="entry name" value="DEXDc"/>
    <property type="match status" value="1"/>
</dbReference>
<dbReference type="InterPro" id="IPR027417">
    <property type="entry name" value="P-loop_NTPase"/>
</dbReference>
<dbReference type="CDD" id="cd18791">
    <property type="entry name" value="SF2_C_RHA"/>
    <property type="match status" value="1"/>
</dbReference>
<comment type="caution">
    <text evidence="7">The sequence shown here is derived from an EMBL/GenBank/DDBJ whole genome shotgun (WGS) entry which is preliminary data.</text>
</comment>
<dbReference type="AlphaFoldDB" id="A0A6M1RUE6"/>
<dbReference type="Gene3D" id="3.40.50.300">
    <property type="entry name" value="P-loop containing nucleotide triphosphate hydrolases"/>
    <property type="match status" value="2"/>
</dbReference>
<feature type="domain" description="Helicase ATP-binding" evidence="5">
    <location>
        <begin position="15"/>
        <end position="179"/>
    </location>
</feature>
<keyword evidence="1" id="KW-0547">Nucleotide-binding</keyword>
<dbReference type="Pfam" id="PF04408">
    <property type="entry name" value="WHD_HA2"/>
    <property type="match status" value="1"/>
</dbReference>
<dbReference type="GO" id="GO:0003676">
    <property type="term" value="F:nucleic acid binding"/>
    <property type="evidence" value="ECO:0007669"/>
    <property type="project" value="InterPro"/>
</dbReference>
<keyword evidence="8" id="KW-1185">Reference proteome</keyword>
<sequence length="868" mass="98195">MPEPLPIYEVEAELVDRLRHHRRLILSAPTGSGKSTQVPQILLRHGLLGEGQAILLQPRRLAARLLAARVAAELGCPLGREVGYTIRFDNTSTPRTRIRYVTEGILLRQMLDEPDLPGVTALIFDEFHERHLYGDVTLARALELQEQSRPDLLILVMSATLDLPRLRDYLGQWRRPPPPPWSPDCAVVEASGRLYPVEIHHWEEPPRRNPPPVWEKAAEAFARYVANGGPGDVLIFMPGAYEIHQTLRALERRPESAGFVLLPLHGELPPTQQDAALRRYDRRKVVVATNVAETSLTIDGVRLVIDSGLARIPRYDPVRGLNTLWIEPISRASAEQRAGRAGRTAPGICIRLWSRQEHAARPERELPELQRLDLSEVVLLLKAAGIEDLTGFRWLDPPDPRALARAEQLLLELGALEPVPDTPAEPEPPRTRITALGRQMLAFPVHPRYARMLLEAARLGCVRDACLAAALTQGRELLLRGVPREIQDLREDLLGSRFATDFHRAIQAWDYVCQQGFSPEACDRLGINRRTALQVADLFEQFLQIARRQGWNTEESSAPPAALARAILSAFPDHLARRIDSGTLRCQLTGGRRAVLDPETVVRDSPLLVAAEIREIQNSNGQTETVLSLVCPVEPCWITELHPHELQTTTECFFDPATRRVEARQEIRFRDLTVTQRRVDPPPTEQAARILATEILAGRLTLPSWTDTVEQWIARLNFLARTCPELQLPPFTDQARRSVTETLCHGAFTYKEIKDRDVAPLVRAWLSAHQQTLLEQHAPERVRLANGRTVRVRYRQDGPPLISVRIQELFGVTETPRVAMGRVPVVVQILSPGMKPVQITQDLAGFWREHYPRLKQELQRRYPKHEWR</sequence>
<dbReference type="EMBL" id="JAAKYA010000082">
    <property type="protein sequence ID" value="NGO40255.1"/>
    <property type="molecule type" value="Genomic_DNA"/>
</dbReference>
<evidence type="ECO:0000259" key="5">
    <source>
        <dbReference type="PROSITE" id="PS51192"/>
    </source>
</evidence>
<dbReference type="SMART" id="SM00490">
    <property type="entry name" value="HELICc"/>
    <property type="match status" value="1"/>
</dbReference>
<dbReference type="PROSITE" id="PS51192">
    <property type="entry name" value="HELICASE_ATP_BIND_1"/>
    <property type="match status" value="1"/>
</dbReference>
<dbReference type="GO" id="GO:0016787">
    <property type="term" value="F:hydrolase activity"/>
    <property type="evidence" value="ECO:0007669"/>
    <property type="project" value="UniProtKB-KW"/>
</dbReference>
<evidence type="ECO:0000256" key="4">
    <source>
        <dbReference type="ARBA" id="ARBA00022840"/>
    </source>
</evidence>
<dbReference type="PANTHER" id="PTHR43519">
    <property type="entry name" value="ATP-DEPENDENT RNA HELICASE HRPB"/>
    <property type="match status" value="1"/>
</dbReference>
<evidence type="ECO:0000313" key="7">
    <source>
        <dbReference type="EMBL" id="NGO40255.1"/>
    </source>
</evidence>
<dbReference type="PROSITE" id="PS51194">
    <property type="entry name" value="HELICASE_CTER"/>
    <property type="match status" value="1"/>
</dbReference>
<keyword evidence="3 7" id="KW-0347">Helicase</keyword>
<dbReference type="Pfam" id="PF00270">
    <property type="entry name" value="DEAD"/>
    <property type="match status" value="1"/>
</dbReference>
<accession>A0A6M1RUE6</accession>
<dbReference type="Pfam" id="PF08482">
    <property type="entry name" value="HrpB_C"/>
    <property type="match status" value="1"/>
</dbReference>
<protein>
    <submittedName>
        <fullName evidence="7">ATP-dependent helicase HrpB</fullName>
    </submittedName>
</protein>